<reference evidence="6" key="1">
    <citation type="submission" date="2013-09" db="EMBL/GenBank/DDBJ databases">
        <title>Corchorus olitorius genome sequencing.</title>
        <authorList>
            <person name="Alam M."/>
            <person name="Haque M.S."/>
            <person name="Islam M.S."/>
            <person name="Emdad E.M."/>
            <person name="Islam M.M."/>
            <person name="Ahmed B."/>
            <person name="Halim A."/>
            <person name="Hossen Q.M.M."/>
            <person name="Hossain M.Z."/>
            <person name="Ahmed R."/>
            <person name="Khan M.M."/>
            <person name="Islam R."/>
            <person name="Rashid M.M."/>
            <person name="Khan S.A."/>
            <person name="Rahman M.S."/>
            <person name="Alam M."/>
            <person name="Yahiya A.S."/>
            <person name="Khan M.S."/>
            <person name="Azam M.S."/>
            <person name="Haque T."/>
            <person name="Lashkar M.Z.H."/>
            <person name="Akhand A.I."/>
            <person name="Morshed G."/>
            <person name="Roy S."/>
            <person name="Uddin K.S."/>
            <person name="Rabeya T."/>
            <person name="Hossain A.S."/>
            <person name="Chowdhury A."/>
            <person name="Snigdha A.R."/>
            <person name="Mortoza M.S."/>
            <person name="Matin S.A."/>
            <person name="Hoque S.M.E."/>
            <person name="Islam M.K."/>
            <person name="Roy D.K."/>
            <person name="Haider R."/>
            <person name="Moosa M.M."/>
            <person name="Elias S.M."/>
            <person name="Hasan A.M."/>
            <person name="Jahan S."/>
            <person name="Shafiuddin M."/>
            <person name="Mahmood N."/>
            <person name="Shommy N.S."/>
        </authorList>
    </citation>
    <scope>NUCLEOTIDE SEQUENCE [LARGE SCALE GENOMIC DNA]</scope>
    <source>
        <strain evidence="6">cv. O-4</strain>
    </source>
</reference>
<dbReference type="OrthoDB" id="1890443at2759"/>
<dbReference type="AlphaFoldDB" id="A0A1R3JHS6"/>
<feature type="chain" id="PRO_5012639043" description="Non-specific lipid-transfer protein" evidence="3">
    <location>
        <begin position="32"/>
        <end position="125"/>
    </location>
</feature>
<comment type="function">
    <text evidence="2">Plant non-specific lipid-transfer proteins transfer phospholipids as well as galactolipids across membranes. May play a role in wax or cutin deposition in the cell walls of expanding epidermal cells and certain secretory tissues.</text>
</comment>
<keyword evidence="2" id="KW-0446">Lipid-binding</keyword>
<dbReference type="Pfam" id="PF00234">
    <property type="entry name" value="Tryp_alpha_amyl"/>
    <property type="match status" value="1"/>
</dbReference>
<dbReference type="Gene3D" id="1.10.110.10">
    <property type="entry name" value="Plant lipid-transfer and hydrophobic proteins"/>
    <property type="match status" value="1"/>
</dbReference>
<evidence type="ECO:0000256" key="1">
    <source>
        <dbReference type="ARBA" id="ARBA00009748"/>
    </source>
</evidence>
<dbReference type="STRING" id="93759.A0A1R3JHS6"/>
<dbReference type="InterPro" id="IPR000528">
    <property type="entry name" value="Plant_nsLTP"/>
</dbReference>
<evidence type="ECO:0000313" key="6">
    <source>
        <dbReference type="Proteomes" id="UP000187203"/>
    </source>
</evidence>
<organism evidence="5 6">
    <name type="scientific">Corchorus olitorius</name>
    <dbReference type="NCBI Taxonomy" id="93759"/>
    <lineage>
        <taxon>Eukaryota</taxon>
        <taxon>Viridiplantae</taxon>
        <taxon>Streptophyta</taxon>
        <taxon>Embryophyta</taxon>
        <taxon>Tracheophyta</taxon>
        <taxon>Spermatophyta</taxon>
        <taxon>Magnoliopsida</taxon>
        <taxon>eudicotyledons</taxon>
        <taxon>Gunneridae</taxon>
        <taxon>Pentapetalae</taxon>
        <taxon>rosids</taxon>
        <taxon>malvids</taxon>
        <taxon>Malvales</taxon>
        <taxon>Malvaceae</taxon>
        <taxon>Grewioideae</taxon>
        <taxon>Apeibeae</taxon>
        <taxon>Corchorus</taxon>
    </lineage>
</organism>
<evidence type="ECO:0000256" key="3">
    <source>
        <dbReference type="SAM" id="SignalP"/>
    </source>
</evidence>
<keyword evidence="3" id="KW-0732">Signal</keyword>
<protein>
    <recommendedName>
        <fullName evidence="2">Non-specific lipid-transfer protein</fullName>
    </recommendedName>
</protein>
<dbReference type="PANTHER" id="PTHR33076">
    <property type="entry name" value="NON-SPECIFIC LIPID-TRANSFER PROTEIN 2-RELATED"/>
    <property type="match status" value="1"/>
</dbReference>
<dbReference type="GO" id="GO:0006869">
    <property type="term" value="P:lipid transport"/>
    <property type="evidence" value="ECO:0007669"/>
    <property type="project" value="InterPro"/>
</dbReference>
<feature type="domain" description="Bifunctional inhibitor/plant lipid transfer protein/seed storage helical" evidence="4">
    <location>
        <begin position="35"/>
        <end position="123"/>
    </location>
</feature>
<dbReference type="SUPFAM" id="SSF47699">
    <property type="entry name" value="Bifunctional inhibitor/lipid-transfer protein/seed storage 2S albumin"/>
    <property type="match status" value="1"/>
</dbReference>
<proteinExistence type="inferred from homology"/>
<name>A0A1R3JHS6_9ROSI</name>
<comment type="caution">
    <text evidence="5">The sequence shown here is derived from an EMBL/GenBank/DDBJ whole genome shotgun (WGS) entry which is preliminary data.</text>
</comment>
<keyword evidence="6" id="KW-1185">Reference proteome</keyword>
<dbReference type="PRINTS" id="PR00382">
    <property type="entry name" value="LIPIDTRNSFER"/>
</dbReference>
<evidence type="ECO:0000256" key="2">
    <source>
        <dbReference type="RuleBase" id="RU000628"/>
    </source>
</evidence>
<dbReference type="Proteomes" id="UP000187203">
    <property type="component" value="Unassembled WGS sequence"/>
</dbReference>
<dbReference type="CDD" id="cd01960">
    <property type="entry name" value="nsLTP1"/>
    <property type="match status" value="1"/>
</dbReference>
<evidence type="ECO:0000313" key="5">
    <source>
        <dbReference type="EMBL" id="OMO94381.1"/>
    </source>
</evidence>
<comment type="similarity">
    <text evidence="1 2">Belongs to the plant LTP family.</text>
</comment>
<accession>A0A1R3JHS6</accession>
<gene>
    <name evidence="5" type="ORF">COLO4_16370</name>
</gene>
<sequence>MASCGLVPKLGSLMLMVCMVCILSAPPRAKAAMTCGDVVRDLTPCINYVLNGGSVPVPCCNGVRTLYGQAQTTGDRQNVCKCIKSVVNGSGAQYTGYNLGLAAGLPDKCGVHLPYKISPSTDCNK</sequence>
<dbReference type="GO" id="GO:0008289">
    <property type="term" value="F:lipid binding"/>
    <property type="evidence" value="ECO:0007669"/>
    <property type="project" value="UniProtKB-KW"/>
</dbReference>
<dbReference type="EMBL" id="AWUE01016066">
    <property type="protein sequence ID" value="OMO94381.1"/>
    <property type="molecule type" value="Genomic_DNA"/>
</dbReference>
<dbReference type="InterPro" id="IPR036312">
    <property type="entry name" value="Bifun_inhib/LTP/seed_sf"/>
</dbReference>
<evidence type="ECO:0000259" key="4">
    <source>
        <dbReference type="SMART" id="SM00499"/>
    </source>
</evidence>
<keyword evidence="2" id="KW-0813">Transport</keyword>
<dbReference type="InterPro" id="IPR016140">
    <property type="entry name" value="Bifunc_inhib/LTP/seed_store"/>
</dbReference>
<dbReference type="SMART" id="SM00499">
    <property type="entry name" value="AAI"/>
    <property type="match status" value="1"/>
</dbReference>
<feature type="signal peptide" evidence="3">
    <location>
        <begin position="1"/>
        <end position="31"/>
    </location>
</feature>